<evidence type="ECO:0000313" key="2">
    <source>
        <dbReference type="EMBL" id="PBK96953.1"/>
    </source>
</evidence>
<keyword evidence="3" id="KW-1185">Reference proteome</keyword>
<feature type="transmembrane region" description="Helical" evidence="1">
    <location>
        <begin position="41"/>
        <end position="64"/>
    </location>
</feature>
<keyword evidence="1" id="KW-0812">Transmembrane</keyword>
<reference evidence="3" key="1">
    <citation type="journal article" date="2017" name="Nat. Ecol. Evol.">
        <title>Genome expansion and lineage-specific genetic innovations in the forest pathogenic fungi Armillaria.</title>
        <authorList>
            <person name="Sipos G."/>
            <person name="Prasanna A.N."/>
            <person name="Walter M.C."/>
            <person name="O'Connor E."/>
            <person name="Balint B."/>
            <person name="Krizsan K."/>
            <person name="Kiss B."/>
            <person name="Hess J."/>
            <person name="Varga T."/>
            <person name="Slot J."/>
            <person name="Riley R."/>
            <person name="Boka B."/>
            <person name="Rigling D."/>
            <person name="Barry K."/>
            <person name="Lee J."/>
            <person name="Mihaltcheva S."/>
            <person name="LaButti K."/>
            <person name="Lipzen A."/>
            <person name="Waldron R."/>
            <person name="Moloney N.M."/>
            <person name="Sperisen C."/>
            <person name="Kredics L."/>
            <person name="Vagvoelgyi C."/>
            <person name="Patrignani A."/>
            <person name="Fitzpatrick D."/>
            <person name="Nagy I."/>
            <person name="Doyle S."/>
            <person name="Anderson J.B."/>
            <person name="Grigoriev I.V."/>
            <person name="Gueldener U."/>
            <person name="Muensterkoetter M."/>
            <person name="Nagy L.G."/>
        </authorList>
    </citation>
    <scope>NUCLEOTIDE SEQUENCE [LARGE SCALE GENOMIC DNA]</scope>
    <source>
        <strain evidence="3">Ar21-2</strain>
    </source>
</reference>
<accession>A0A2H3E8Q0</accession>
<evidence type="ECO:0000256" key="1">
    <source>
        <dbReference type="SAM" id="Phobius"/>
    </source>
</evidence>
<keyword evidence="1" id="KW-1133">Transmembrane helix</keyword>
<protein>
    <submittedName>
        <fullName evidence="2">Uncharacterized protein</fullName>
    </submittedName>
</protein>
<proteinExistence type="predicted"/>
<gene>
    <name evidence="2" type="ORF">ARMGADRAFT_1163305</name>
</gene>
<organism evidence="2 3">
    <name type="scientific">Armillaria gallica</name>
    <name type="common">Bulbous honey fungus</name>
    <name type="synonym">Armillaria bulbosa</name>
    <dbReference type="NCBI Taxonomy" id="47427"/>
    <lineage>
        <taxon>Eukaryota</taxon>
        <taxon>Fungi</taxon>
        <taxon>Dikarya</taxon>
        <taxon>Basidiomycota</taxon>
        <taxon>Agaricomycotina</taxon>
        <taxon>Agaricomycetes</taxon>
        <taxon>Agaricomycetidae</taxon>
        <taxon>Agaricales</taxon>
        <taxon>Marasmiineae</taxon>
        <taxon>Physalacriaceae</taxon>
        <taxon>Armillaria</taxon>
    </lineage>
</organism>
<dbReference type="InParanoid" id="A0A2H3E8Q0"/>
<dbReference type="Proteomes" id="UP000217790">
    <property type="component" value="Unassembled WGS sequence"/>
</dbReference>
<dbReference type="AlphaFoldDB" id="A0A2H3E8Q0"/>
<evidence type="ECO:0000313" key="3">
    <source>
        <dbReference type="Proteomes" id="UP000217790"/>
    </source>
</evidence>
<sequence length="163" mass="17986">MSHNRFCLNAPLAPRVAHLLAGVLAILPTLGVPSLQIKFPTGMACLCMLSLILLETTALCSLWYGSYGYLELFYVSNTYNLPPVEAAPKLSNLPFTTEAAIDTSSNISFARVYYADFNFTEILDLAIYSAIMIRRAIYEATDRTRKHQNDAQSTTDSGFSVVC</sequence>
<name>A0A2H3E8Q0_ARMGA</name>
<dbReference type="EMBL" id="KZ293650">
    <property type="protein sequence ID" value="PBK96953.1"/>
    <property type="molecule type" value="Genomic_DNA"/>
</dbReference>
<keyword evidence="1" id="KW-0472">Membrane</keyword>